<proteinExistence type="predicted"/>
<protein>
    <submittedName>
        <fullName evidence="8">VTT domain-containing protein</fullName>
    </submittedName>
</protein>
<keyword evidence="5 6" id="KW-0472">Membrane</keyword>
<dbReference type="RefSeq" id="WP_260591942.1">
    <property type="nucleotide sequence ID" value="NZ_CP104003.1"/>
</dbReference>
<sequence length="226" mass="22595">MNRATRRQVAAVGVLAGLVVAGVLFTSPARVADALSTLAERPLLFAPALLVAYLVRPFLAWPISVLSVLLGYLFGPMAIPVGLAGAVVTCLPPYLLARRSGAAGLDEAGGDGLLGRAGDTGARFLSVTGDVRGLAAARLAPLPADPVSYGAGLSGIGLPAYALGTALGELPWVTTAVLLGASLETLRVEGVSAGVPLGVAALAVAVLLVAGPLYRAWRGGLPGVSE</sequence>
<reference evidence="8" key="1">
    <citation type="submission" date="2022-09" db="EMBL/GenBank/DDBJ databases">
        <title>Diverse halophilic archaea isolated from saline environments.</title>
        <authorList>
            <person name="Cui H.-L."/>
        </authorList>
    </citation>
    <scope>NUCLEOTIDE SEQUENCE</scope>
    <source>
        <strain evidence="8">ZS-35-S2</strain>
    </source>
</reference>
<evidence type="ECO:0000256" key="4">
    <source>
        <dbReference type="ARBA" id="ARBA00022989"/>
    </source>
</evidence>
<keyword evidence="9" id="KW-1185">Reference proteome</keyword>
<gene>
    <name evidence="8" type="ORF">N0B31_12390</name>
</gene>
<keyword evidence="3 6" id="KW-0812">Transmembrane</keyword>
<evidence type="ECO:0000256" key="1">
    <source>
        <dbReference type="ARBA" id="ARBA00004651"/>
    </source>
</evidence>
<dbReference type="Pfam" id="PF09335">
    <property type="entry name" value="VTT_dom"/>
    <property type="match status" value="1"/>
</dbReference>
<comment type="subcellular location">
    <subcellularLocation>
        <location evidence="1">Cell membrane</location>
        <topology evidence="1">Multi-pass membrane protein</topology>
    </subcellularLocation>
</comment>
<evidence type="ECO:0000256" key="2">
    <source>
        <dbReference type="ARBA" id="ARBA00022475"/>
    </source>
</evidence>
<evidence type="ECO:0000259" key="7">
    <source>
        <dbReference type="Pfam" id="PF09335"/>
    </source>
</evidence>
<dbReference type="AlphaFoldDB" id="A0A9E7QZP3"/>
<accession>A0A9E7QZP3</accession>
<dbReference type="Proteomes" id="UP001057580">
    <property type="component" value="Chromosome"/>
</dbReference>
<name>A0A9E7QZP3_9EURY</name>
<dbReference type="InterPro" id="IPR015414">
    <property type="entry name" value="TMEM64"/>
</dbReference>
<keyword evidence="2" id="KW-1003">Cell membrane</keyword>
<dbReference type="PANTHER" id="PTHR12677">
    <property type="entry name" value="GOLGI APPARATUS MEMBRANE PROTEIN TVP38-RELATED"/>
    <property type="match status" value="1"/>
</dbReference>
<organism evidence="8 9">
    <name type="scientific">Salinirubellus salinus</name>
    <dbReference type="NCBI Taxonomy" id="1364945"/>
    <lineage>
        <taxon>Archaea</taxon>
        <taxon>Methanobacteriati</taxon>
        <taxon>Methanobacteriota</taxon>
        <taxon>Stenosarchaea group</taxon>
        <taxon>Halobacteria</taxon>
        <taxon>Halobacteriales</taxon>
        <taxon>Natronomonadaceae</taxon>
        <taxon>Salinirubellus</taxon>
    </lineage>
</organism>
<dbReference type="EMBL" id="CP104003">
    <property type="protein sequence ID" value="UWM52947.1"/>
    <property type="molecule type" value="Genomic_DNA"/>
</dbReference>
<dbReference type="GO" id="GO:0005886">
    <property type="term" value="C:plasma membrane"/>
    <property type="evidence" value="ECO:0007669"/>
    <property type="project" value="UniProtKB-SubCell"/>
</dbReference>
<evidence type="ECO:0000313" key="9">
    <source>
        <dbReference type="Proteomes" id="UP001057580"/>
    </source>
</evidence>
<dbReference type="InterPro" id="IPR032816">
    <property type="entry name" value="VTT_dom"/>
</dbReference>
<dbReference type="GeneID" id="74943234"/>
<evidence type="ECO:0000256" key="6">
    <source>
        <dbReference type="SAM" id="Phobius"/>
    </source>
</evidence>
<dbReference type="KEGG" id="ssai:N0B31_12390"/>
<feature type="domain" description="VTT" evidence="7">
    <location>
        <begin position="61"/>
        <end position="181"/>
    </location>
</feature>
<keyword evidence="4 6" id="KW-1133">Transmembrane helix</keyword>
<evidence type="ECO:0000256" key="3">
    <source>
        <dbReference type="ARBA" id="ARBA00022692"/>
    </source>
</evidence>
<dbReference type="PANTHER" id="PTHR12677:SF59">
    <property type="entry name" value="GOLGI APPARATUS MEMBRANE PROTEIN TVP38-RELATED"/>
    <property type="match status" value="1"/>
</dbReference>
<feature type="transmembrane region" description="Helical" evidence="6">
    <location>
        <begin position="158"/>
        <end position="181"/>
    </location>
</feature>
<feature type="transmembrane region" description="Helical" evidence="6">
    <location>
        <begin position="193"/>
        <end position="214"/>
    </location>
</feature>
<evidence type="ECO:0000256" key="5">
    <source>
        <dbReference type="ARBA" id="ARBA00023136"/>
    </source>
</evidence>
<feature type="transmembrane region" description="Helical" evidence="6">
    <location>
        <begin position="44"/>
        <end position="70"/>
    </location>
</feature>
<evidence type="ECO:0000313" key="8">
    <source>
        <dbReference type="EMBL" id="UWM52947.1"/>
    </source>
</evidence>